<evidence type="ECO:0000256" key="4">
    <source>
        <dbReference type="ARBA" id="ARBA00022753"/>
    </source>
</evidence>
<evidence type="ECO:0000313" key="10">
    <source>
        <dbReference type="Proteomes" id="UP001326199"/>
    </source>
</evidence>
<evidence type="ECO:0000313" key="9">
    <source>
        <dbReference type="EMBL" id="KAK4673520.1"/>
    </source>
</evidence>
<dbReference type="EMBL" id="JAFFHB010000001">
    <property type="protein sequence ID" value="KAK4673520.1"/>
    <property type="molecule type" value="Genomic_DNA"/>
</dbReference>
<reference evidence="9 10" key="1">
    <citation type="journal article" date="2023" name="bioRxiv">
        <title>High-quality genome assemblies of four members of thePodospora anserinaspecies complex.</title>
        <authorList>
            <person name="Ament-Velasquez S.L."/>
            <person name="Vogan A.A."/>
            <person name="Wallerman O."/>
            <person name="Hartmann F."/>
            <person name="Gautier V."/>
            <person name="Silar P."/>
            <person name="Giraud T."/>
            <person name="Johannesson H."/>
        </authorList>
    </citation>
    <scope>NUCLEOTIDE SEQUENCE [LARGE SCALE GENOMIC DNA]</scope>
    <source>
        <strain evidence="9 10">CBS 411.78</strain>
    </source>
</reference>
<organism evidence="9 10">
    <name type="scientific">Podospora pseudopauciseta</name>
    <dbReference type="NCBI Taxonomy" id="2093780"/>
    <lineage>
        <taxon>Eukaryota</taxon>
        <taxon>Fungi</taxon>
        <taxon>Dikarya</taxon>
        <taxon>Ascomycota</taxon>
        <taxon>Pezizomycotina</taxon>
        <taxon>Sordariomycetes</taxon>
        <taxon>Sordariomycetidae</taxon>
        <taxon>Sordariales</taxon>
        <taxon>Podosporaceae</taxon>
        <taxon>Podospora</taxon>
    </lineage>
</organism>
<dbReference type="RefSeq" id="XP_062770842.1">
    <property type="nucleotide sequence ID" value="XM_062907859.1"/>
</dbReference>
<dbReference type="PANTHER" id="PTHR13678">
    <property type="entry name" value="VACUOLAR PROTEIN SORTING-ASSOCIATED PROTEIN 37"/>
    <property type="match status" value="1"/>
</dbReference>
<evidence type="ECO:0000256" key="7">
    <source>
        <dbReference type="SAM" id="MobiDB-lite"/>
    </source>
</evidence>
<sequence length="326" mass="35779">MNEFSGRFKTGEIGRAKPDCAEVQQGCCLRMSSQPHGQSTLAFSVPTNHISALSPLPLCSSYINPTRQYQKKRTVMYSHTPPAPPPKPGNHDTSGMNTPVLVGPSSHIPRPPPPLPEAVTAGGLHSADIGAAASNGALVQAQDIPDPGDQWLPKFLQDKSKQDLAEILSDPARLSAFTHSPQTVHPSLGSSHEALQVALSENIERAAQLLELEARLAHQRSTTQSQLLSTHALERQWRAKQADMDHALAPFAPASLYQRLSQGVQEQEGVCYALEESFLEGEGDGALATEREVGDWIRGYREAKKLYYLRQERKERWDEGRVGGWR</sequence>
<comment type="similarity">
    <text evidence="2">Belongs to the VPS37 family.</text>
</comment>
<dbReference type="InterPro" id="IPR009851">
    <property type="entry name" value="Mod_r"/>
</dbReference>
<accession>A0ABR0HZH0</accession>
<dbReference type="GeneID" id="87928202"/>
<evidence type="ECO:0000259" key="8">
    <source>
        <dbReference type="PROSITE" id="PS51314"/>
    </source>
</evidence>
<dbReference type="PROSITE" id="PS51314">
    <property type="entry name" value="VPS37_C"/>
    <property type="match status" value="1"/>
</dbReference>
<evidence type="ECO:0000256" key="5">
    <source>
        <dbReference type="ARBA" id="ARBA00022927"/>
    </source>
</evidence>
<protein>
    <recommendedName>
        <fullName evidence="8">VPS37 C-terminal domain-containing protein</fullName>
    </recommendedName>
</protein>
<dbReference type="Proteomes" id="UP001326199">
    <property type="component" value="Unassembled WGS sequence"/>
</dbReference>
<evidence type="ECO:0000256" key="2">
    <source>
        <dbReference type="ARBA" id="ARBA00007617"/>
    </source>
</evidence>
<dbReference type="Pfam" id="PF07200">
    <property type="entry name" value="Mod_r"/>
    <property type="match status" value="1"/>
</dbReference>
<name>A0ABR0HZH0_9PEZI</name>
<feature type="region of interest" description="Disordered" evidence="7">
    <location>
        <begin position="77"/>
        <end position="96"/>
    </location>
</feature>
<dbReference type="InterPro" id="IPR037202">
    <property type="entry name" value="ESCRT_assembly_dom"/>
</dbReference>
<dbReference type="SUPFAM" id="SSF140111">
    <property type="entry name" value="Endosomal sorting complex assembly domain"/>
    <property type="match status" value="1"/>
</dbReference>
<keyword evidence="5 6" id="KW-0653">Protein transport</keyword>
<proteinExistence type="inferred from homology"/>
<feature type="domain" description="VPS37 C-terminal" evidence="8">
    <location>
        <begin position="234"/>
        <end position="326"/>
    </location>
</feature>
<dbReference type="InterPro" id="IPR029012">
    <property type="entry name" value="Helix_hairpin_bin_sf"/>
</dbReference>
<evidence type="ECO:0000256" key="1">
    <source>
        <dbReference type="ARBA" id="ARBA00004177"/>
    </source>
</evidence>
<evidence type="ECO:0000256" key="3">
    <source>
        <dbReference type="ARBA" id="ARBA00022448"/>
    </source>
</evidence>
<gene>
    <name evidence="9" type="ORF">QC763_112740</name>
</gene>
<keyword evidence="10" id="KW-1185">Reference proteome</keyword>
<comment type="subcellular location">
    <subcellularLocation>
        <location evidence="1">Endosome</location>
    </subcellularLocation>
</comment>
<dbReference type="PANTHER" id="PTHR13678:SF2">
    <property type="entry name" value="VACUOLAR PROTEIN SORTING-ASSOCIATED PROTEIN 37A"/>
    <property type="match status" value="1"/>
</dbReference>
<evidence type="ECO:0000256" key="6">
    <source>
        <dbReference type="PROSITE-ProRule" id="PRU00646"/>
    </source>
</evidence>
<keyword evidence="4" id="KW-0967">Endosome</keyword>
<dbReference type="Gene3D" id="1.10.287.660">
    <property type="entry name" value="Helix hairpin bin"/>
    <property type="match status" value="1"/>
</dbReference>
<keyword evidence="3 6" id="KW-0813">Transport</keyword>
<comment type="caution">
    <text evidence="9">The sequence shown here is derived from an EMBL/GenBank/DDBJ whole genome shotgun (WGS) entry which is preliminary data.</text>
</comment>